<evidence type="ECO:0000256" key="2">
    <source>
        <dbReference type="SAM" id="SignalP"/>
    </source>
</evidence>
<organism evidence="3 4">
    <name type="scientific">Devosia geojensis</name>
    <dbReference type="NCBI Taxonomy" id="443610"/>
    <lineage>
        <taxon>Bacteria</taxon>
        <taxon>Pseudomonadati</taxon>
        <taxon>Pseudomonadota</taxon>
        <taxon>Alphaproteobacteria</taxon>
        <taxon>Hyphomicrobiales</taxon>
        <taxon>Devosiaceae</taxon>
        <taxon>Devosia</taxon>
    </lineage>
</organism>
<dbReference type="InterPro" id="IPR006696">
    <property type="entry name" value="DUF423"/>
</dbReference>
<dbReference type="EMBL" id="JZEX01000052">
    <property type="protein sequence ID" value="KKB13024.1"/>
    <property type="molecule type" value="Genomic_DNA"/>
</dbReference>
<dbReference type="AlphaFoldDB" id="A0A0F5FW05"/>
<evidence type="ECO:0000256" key="1">
    <source>
        <dbReference type="SAM" id="Phobius"/>
    </source>
</evidence>
<keyword evidence="1" id="KW-1133">Transmembrane helix</keyword>
<proteinExistence type="predicted"/>
<feature type="chain" id="PRO_5002486691" description="Oxidoreductase" evidence="2">
    <location>
        <begin position="30"/>
        <end position="124"/>
    </location>
</feature>
<keyword evidence="4" id="KW-1185">Reference proteome</keyword>
<evidence type="ECO:0008006" key="5">
    <source>
        <dbReference type="Google" id="ProtNLM"/>
    </source>
</evidence>
<feature type="transmembrane region" description="Helical" evidence="1">
    <location>
        <begin position="89"/>
        <end position="117"/>
    </location>
</feature>
<protein>
    <recommendedName>
        <fullName evidence="5">Oxidoreductase</fullName>
    </recommendedName>
</protein>
<keyword evidence="2" id="KW-0732">Signal</keyword>
<dbReference type="RefSeq" id="WP_046107329.1">
    <property type="nucleotide sequence ID" value="NZ_JZEX01000052.1"/>
</dbReference>
<comment type="caution">
    <text evidence="3">The sequence shown here is derived from an EMBL/GenBank/DDBJ whole genome shotgun (WGS) entry which is preliminary data.</text>
</comment>
<evidence type="ECO:0000313" key="3">
    <source>
        <dbReference type="EMBL" id="KKB13024.1"/>
    </source>
</evidence>
<name>A0A0F5FW05_9HYPH</name>
<feature type="signal peptide" evidence="2">
    <location>
        <begin position="1"/>
        <end position="29"/>
    </location>
</feature>
<gene>
    <name evidence="3" type="ORF">VE25_04110</name>
</gene>
<dbReference type="Proteomes" id="UP000033632">
    <property type="component" value="Unassembled WGS sequence"/>
</dbReference>
<keyword evidence="1" id="KW-0812">Transmembrane</keyword>
<dbReference type="STRING" id="443610.VE25_04110"/>
<keyword evidence="1" id="KW-0472">Membrane</keyword>
<reference evidence="3 4" key="1">
    <citation type="submission" date="2015-03" db="EMBL/GenBank/DDBJ databases">
        <authorList>
            <person name="Hassan Y.I."/>
            <person name="Lepp D."/>
            <person name="Li X.-Z."/>
            <person name="Zhou T."/>
        </authorList>
    </citation>
    <scope>NUCLEOTIDE SEQUENCE [LARGE SCALE GENOMIC DNA]</scope>
    <source>
        <strain evidence="3 4">BD-c194</strain>
    </source>
</reference>
<evidence type="ECO:0000313" key="4">
    <source>
        <dbReference type="Proteomes" id="UP000033632"/>
    </source>
</evidence>
<sequence length="124" mass="12232">MTRLRAIGLLASGLIGGAGILAAAGSAHAGASQALVSATTVCLAHAPALLVLALAGKGRWMGVAGVLLALGTLIFVSDMALREFAGVRLLPLAAPLGGLLMIAGWLSIAIGGIAILWRSGDTLP</sequence>
<feature type="transmembrane region" description="Helical" evidence="1">
    <location>
        <begin position="58"/>
        <end position="77"/>
    </location>
</feature>
<accession>A0A0F5FW05</accession>
<dbReference type="Pfam" id="PF04241">
    <property type="entry name" value="DUF423"/>
    <property type="match status" value="1"/>
</dbReference>
<dbReference type="PATRIC" id="fig|443610.3.peg.3303"/>